<dbReference type="SUPFAM" id="SSF55874">
    <property type="entry name" value="ATPase domain of HSP90 chaperone/DNA topoisomerase II/histidine kinase"/>
    <property type="match status" value="1"/>
</dbReference>
<dbReference type="Pfam" id="PF02518">
    <property type="entry name" value="HATPase_c"/>
    <property type="match status" value="1"/>
</dbReference>
<dbReference type="InterPro" id="IPR005467">
    <property type="entry name" value="His_kinase_dom"/>
</dbReference>
<dbReference type="InterPro" id="IPR050736">
    <property type="entry name" value="Sensor_HK_Regulatory"/>
</dbReference>
<dbReference type="GO" id="GO:0000155">
    <property type="term" value="F:phosphorelay sensor kinase activity"/>
    <property type="evidence" value="ECO:0007669"/>
    <property type="project" value="InterPro"/>
</dbReference>
<dbReference type="CDD" id="cd00082">
    <property type="entry name" value="HisKA"/>
    <property type="match status" value="1"/>
</dbReference>
<dbReference type="OrthoDB" id="9786919at2"/>
<dbReference type="PANTHER" id="PTHR43711">
    <property type="entry name" value="TWO-COMPONENT HISTIDINE KINASE"/>
    <property type="match status" value="1"/>
</dbReference>
<sequence length="343" mass="34905">MTAPARSPRLPRRRPANSDEAALRRAALKVGLQIAAAVAVVVVLLLAAAAVFIWVKSQPSEIAAHAARSGQQLLLDTVDVFGALVAGGVFGIVLAGVVGALVARQAVKPLGESLALQRSFVQDASHELRTPLTVLNTRIQLAQRRLGHDSEAAGVLAELRTDSAKLAAVIEDLLHSVSGGPDVPETPTDLAGLARDVAADVAVLAGERGIVVAADTPGQQVPVAVAPAPLRRVIVALADNAVKYTPDGGRVTVGVRVSDGGRGQGTAALLTVADTGPGIAGPAPERVFERYAGGGTASPAGRRSFGIGLALVRDIAVRNGGSVRIAETGAEGTTMEVSLPLAR</sequence>
<evidence type="ECO:0000256" key="1">
    <source>
        <dbReference type="ARBA" id="ARBA00000085"/>
    </source>
</evidence>
<dbReference type="KEGG" id="satk:SA2016_1575"/>
<evidence type="ECO:0000256" key="4">
    <source>
        <dbReference type="ARBA" id="ARBA00022553"/>
    </source>
</evidence>
<keyword evidence="11" id="KW-1185">Reference proteome</keyword>
<dbReference type="InterPro" id="IPR036097">
    <property type="entry name" value="HisK_dim/P_sf"/>
</dbReference>
<dbReference type="Pfam" id="PF00512">
    <property type="entry name" value="HisKA"/>
    <property type="match status" value="1"/>
</dbReference>
<evidence type="ECO:0000256" key="2">
    <source>
        <dbReference type="ARBA" id="ARBA00004236"/>
    </source>
</evidence>
<keyword evidence="7" id="KW-0902">Two-component regulatory system</keyword>
<dbReference type="Gene3D" id="1.10.287.130">
    <property type="match status" value="1"/>
</dbReference>
<dbReference type="GO" id="GO:0005886">
    <property type="term" value="C:plasma membrane"/>
    <property type="evidence" value="ECO:0007669"/>
    <property type="project" value="UniProtKB-SubCell"/>
</dbReference>
<dbReference type="PRINTS" id="PR00344">
    <property type="entry name" value="BCTRLSENSOR"/>
</dbReference>
<dbReference type="STRING" id="37927.SA2016_1575"/>
<protein>
    <recommendedName>
        <fullName evidence="3">histidine kinase</fullName>
        <ecNumber evidence="3">2.7.13.3</ecNumber>
    </recommendedName>
</protein>
<evidence type="ECO:0000259" key="9">
    <source>
        <dbReference type="PROSITE" id="PS50109"/>
    </source>
</evidence>
<dbReference type="InterPro" id="IPR003594">
    <property type="entry name" value="HATPase_dom"/>
</dbReference>
<dbReference type="AlphaFoldDB" id="A0A127A064"/>
<dbReference type="PANTHER" id="PTHR43711:SF1">
    <property type="entry name" value="HISTIDINE KINASE 1"/>
    <property type="match status" value="1"/>
</dbReference>
<feature type="domain" description="Histidine kinase" evidence="9">
    <location>
        <begin position="123"/>
        <end position="343"/>
    </location>
</feature>
<keyword evidence="6 10" id="KW-0418">Kinase</keyword>
<accession>A0A127A064</accession>
<dbReference type="SMART" id="SM00387">
    <property type="entry name" value="HATPase_c"/>
    <property type="match status" value="1"/>
</dbReference>
<comment type="catalytic activity">
    <reaction evidence="1">
        <text>ATP + protein L-histidine = ADP + protein N-phospho-L-histidine.</text>
        <dbReference type="EC" id="2.7.13.3"/>
    </reaction>
</comment>
<evidence type="ECO:0000256" key="3">
    <source>
        <dbReference type="ARBA" id="ARBA00012438"/>
    </source>
</evidence>
<feature type="transmembrane region" description="Helical" evidence="8">
    <location>
        <begin position="80"/>
        <end position="103"/>
    </location>
</feature>
<dbReference type="EC" id="2.7.13.3" evidence="3"/>
<gene>
    <name evidence="10" type="ORF">SA2016_1575</name>
</gene>
<evidence type="ECO:0000256" key="5">
    <source>
        <dbReference type="ARBA" id="ARBA00022679"/>
    </source>
</evidence>
<evidence type="ECO:0000256" key="7">
    <source>
        <dbReference type="ARBA" id="ARBA00023012"/>
    </source>
</evidence>
<keyword evidence="8" id="KW-1133">Transmembrane helix</keyword>
<feature type="transmembrane region" description="Helical" evidence="8">
    <location>
        <begin position="34"/>
        <end position="55"/>
    </location>
</feature>
<dbReference type="PROSITE" id="PS50109">
    <property type="entry name" value="HIS_KIN"/>
    <property type="match status" value="1"/>
</dbReference>
<dbReference type="EMBL" id="CP014518">
    <property type="protein sequence ID" value="AMM32251.1"/>
    <property type="molecule type" value="Genomic_DNA"/>
</dbReference>
<evidence type="ECO:0000313" key="11">
    <source>
        <dbReference type="Proteomes" id="UP000070134"/>
    </source>
</evidence>
<dbReference type="CDD" id="cd00075">
    <property type="entry name" value="HATPase"/>
    <property type="match status" value="1"/>
</dbReference>
<dbReference type="SMART" id="SM00388">
    <property type="entry name" value="HisKA"/>
    <property type="match status" value="1"/>
</dbReference>
<dbReference type="InterPro" id="IPR003661">
    <property type="entry name" value="HisK_dim/P_dom"/>
</dbReference>
<reference evidence="10 11" key="1">
    <citation type="submission" date="2016-02" db="EMBL/GenBank/DDBJ databases">
        <title>Complete genome of Sinomonas atrocyanea KCTC 3377.</title>
        <authorList>
            <person name="Kim K.M."/>
        </authorList>
    </citation>
    <scope>NUCLEOTIDE SEQUENCE [LARGE SCALE GENOMIC DNA]</scope>
    <source>
        <strain evidence="10 11">KCTC 3377</strain>
    </source>
</reference>
<evidence type="ECO:0000256" key="8">
    <source>
        <dbReference type="SAM" id="Phobius"/>
    </source>
</evidence>
<dbReference type="SUPFAM" id="SSF47384">
    <property type="entry name" value="Homodimeric domain of signal transducing histidine kinase"/>
    <property type="match status" value="1"/>
</dbReference>
<dbReference type="Proteomes" id="UP000070134">
    <property type="component" value="Chromosome"/>
</dbReference>
<dbReference type="InterPro" id="IPR036890">
    <property type="entry name" value="HATPase_C_sf"/>
</dbReference>
<keyword evidence="8" id="KW-0472">Membrane</keyword>
<dbReference type="RefSeq" id="WP_066497118.1">
    <property type="nucleotide sequence ID" value="NZ_BJMO01000041.1"/>
</dbReference>
<comment type="subcellular location">
    <subcellularLocation>
        <location evidence="2">Cell membrane</location>
    </subcellularLocation>
</comment>
<dbReference type="Gene3D" id="3.30.565.10">
    <property type="entry name" value="Histidine kinase-like ATPase, C-terminal domain"/>
    <property type="match status" value="1"/>
</dbReference>
<evidence type="ECO:0000313" key="10">
    <source>
        <dbReference type="EMBL" id="AMM32251.1"/>
    </source>
</evidence>
<dbReference type="InterPro" id="IPR004358">
    <property type="entry name" value="Sig_transdc_His_kin-like_C"/>
</dbReference>
<organism evidence="10 11">
    <name type="scientific">Sinomonas atrocyanea</name>
    <dbReference type="NCBI Taxonomy" id="37927"/>
    <lineage>
        <taxon>Bacteria</taxon>
        <taxon>Bacillati</taxon>
        <taxon>Actinomycetota</taxon>
        <taxon>Actinomycetes</taxon>
        <taxon>Micrococcales</taxon>
        <taxon>Micrococcaceae</taxon>
        <taxon>Sinomonas</taxon>
    </lineage>
</organism>
<evidence type="ECO:0000256" key="6">
    <source>
        <dbReference type="ARBA" id="ARBA00022777"/>
    </source>
</evidence>
<keyword evidence="8" id="KW-0812">Transmembrane</keyword>
<proteinExistence type="predicted"/>
<keyword evidence="5" id="KW-0808">Transferase</keyword>
<name>A0A127A064_9MICC</name>
<keyword evidence="4" id="KW-0597">Phosphoprotein</keyword>